<dbReference type="AlphaFoldDB" id="A0A4Y8PYA2"/>
<evidence type="ECO:0000313" key="1">
    <source>
        <dbReference type="EMBL" id="TFE85829.1"/>
    </source>
</evidence>
<dbReference type="Pfam" id="PF13181">
    <property type="entry name" value="TPR_8"/>
    <property type="match status" value="1"/>
</dbReference>
<dbReference type="OrthoDB" id="5166699at2"/>
<comment type="caution">
    <text evidence="1">The sequence shown here is derived from an EMBL/GenBank/DDBJ whole genome shotgun (WGS) entry which is preliminary data.</text>
</comment>
<proteinExistence type="predicted"/>
<dbReference type="SUPFAM" id="SSF48452">
    <property type="entry name" value="TPR-like"/>
    <property type="match status" value="1"/>
</dbReference>
<dbReference type="InterPro" id="IPR011990">
    <property type="entry name" value="TPR-like_helical_dom_sf"/>
</dbReference>
<reference evidence="1 2" key="1">
    <citation type="submission" date="2017-03" db="EMBL/GenBank/DDBJ databases">
        <title>Isolation of Levoglucosan Utilizing Bacteria.</title>
        <authorList>
            <person name="Arya A.S."/>
        </authorList>
    </citation>
    <scope>NUCLEOTIDE SEQUENCE [LARGE SCALE GENOMIC DNA]</scope>
    <source>
        <strain evidence="1 2">MEC069</strain>
    </source>
</reference>
<dbReference type="EMBL" id="MYFO01000023">
    <property type="protein sequence ID" value="TFE85829.1"/>
    <property type="molecule type" value="Genomic_DNA"/>
</dbReference>
<dbReference type="Proteomes" id="UP000298246">
    <property type="component" value="Unassembled WGS sequence"/>
</dbReference>
<dbReference type="RefSeq" id="WP_134754830.1">
    <property type="nucleotide sequence ID" value="NZ_MYFO02000002.1"/>
</dbReference>
<organism evidence="1 2">
    <name type="scientific">Paenibacillus athensensis</name>
    <dbReference type="NCBI Taxonomy" id="1967502"/>
    <lineage>
        <taxon>Bacteria</taxon>
        <taxon>Bacillati</taxon>
        <taxon>Bacillota</taxon>
        <taxon>Bacilli</taxon>
        <taxon>Bacillales</taxon>
        <taxon>Paenibacillaceae</taxon>
        <taxon>Paenibacillus</taxon>
    </lineage>
</organism>
<gene>
    <name evidence="1" type="ORF">B5M42_16705</name>
</gene>
<dbReference type="InterPro" id="IPR019734">
    <property type="entry name" value="TPR_rpt"/>
</dbReference>
<dbReference type="Gene3D" id="1.25.40.10">
    <property type="entry name" value="Tetratricopeptide repeat domain"/>
    <property type="match status" value="1"/>
</dbReference>
<sequence>MAYHFLRELCRMCEQATFPVPAFVYVLTDLPEANLRFWRDHPRLQPYIEQGCLDMACFDAEQDTELQLRLSGKVIRPGQLQQPLVLIANYFFDSIPQDLFRFYENKAFVYTVDLPAPVMNEPFDAAGWLKQAEMRGRYDEMPPKVYEEPEFNAILEQYRKRLSDTHVYFPVVGLRCLERLRRLSTEGFVLLSADKGADAWGELEGNPLPGLVRHGSVSLTVNYHAIKSYYEQQAAQAYFTEHHHQFINIACVVMLADGADYGEVKLAYERFVGQYGPDDFFTLKKHFDAHLHEMELRHLLALMRFSGFDARLFKQAVPFFLNLVQEAGPRERMDLQRLMCQVWEGYYPIGEEQDLAFDLALLFYEMDEYEEALRFFQSSLDGYGPAGPTYYNMGVCSSGLGRLEEAQAWLLMCLEVDPGHQEAAAMLKELEA</sequence>
<protein>
    <submittedName>
        <fullName evidence="1">Uncharacterized protein</fullName>
    </submittedName>
</protein>
<keyword evidence="2" id="KW-1185">Reference proteome</keyword>
<evidence type="ECO:0000313" key="2">
    <source>
        <dbReference type="Proteomes" id="UP000298246"/>
    </source>
</evidence>
<accession>A0A4Y8PYA2</accession>
<name>A0A4Y8PYA2_9BACL</name>